<feature type="transmembrane region" description="Helical" evidence="1">
    <location>
        <begin position="176"/>
        <end position="195"/>
    </location>
</feature>
<feature type="transmembrane region" description="Helical" evidence="1">
    <location>
        <begin position="120"/>
        <end position="142"/>
    </location>
</feature>
<evidence type="ECO:0000313" key="2">
    <source>
        <dbReference type="EMBL" id="CAD9716539.1"/>
    </source>
</evidence>
<reference evidence="2" key="1">
    <citation type="submission" date="2021-01" db="EMBL/GenBank/DDBJ databases">
        <authorList>
            <person name="Corre E."/>
            <person name="Pelletier E."/>
            <person name="Niang G."/>
            <person name="Scheremetjew M."/>
            <person name="Finn R."/>
            <person name="Kale V."/>
            <person name="Holt S."/>
            <person name="Cochrane G."/>
            <person name="Meng A."/>
            <person name="Brown T."/>
            <person name="Cohen L."/>
        </authorList>
    </citation>
    <scope>NUCLEOTIDE SEQUENCE</scope>
    <source>
        <strain evidence="2">CCMP1205</strain>
    </source>
</reference>
<organism evidence="2">
    <name type="scientific">Chloropicon primus</name>
    <dbReference type="NCBI Taxonomy" id="1764295"/>
    <lineage>
        <taxon>Eukaryota</taxon>
        <taxon>Viridiplantae</taxon>
        <taxon>Chlorophyta</taxon>
        <taxon>Chloropicophyceae</taxon>
        <taxon>Chloropicales</taxon>
        <taxon>Chloropicaceae</taxon>
        <taxon>Chloropicon</taxon>
    </lineage>
</organism>
<dbReference type="EMBL" id="HBHL01008224">
    <property type="protein sequence ID" value="CAD9716539.1"/>
    <property type="molecule type" value="Transcribed_RNA"/>
</dbReference>
<feature type="transmembrane region" description="Helical" evidence="1">
    <location>
        <begin position="201"/>
        <end position="226"/>
    </location>
</feature>
<dbReference type="PANTHER" id="PTHR21329">
    <property type="entry name" value="PHOSPHATIDYLINOSITOL N-ACETYLGLUCOSAMINYLTRANSFERASE SUBUNIT Q-RELATED"/>
    <property type="match status" value="1"/>
</dbReference>
<sequence>MNFVRAVKGGRPMDRSALVLDRLLGLSLALVFLREGTRLRATTAALEFRERFEEDVVLRSLSVLDDAPGGLKLYDDLSHFFARSSLFAIEATSSAHLFDAIVSYTGVVFPVVPGFFGLEAGLSFLADVVLLLASPYVGLYYAHSLALRCHLRLSREMYLLFRGRWQDTAGDHSDNFMLEHVIVGVLLLTPLLFLLPTVLVYYAFWLLIVVCLKFTMLIVQVLALGAERFPLTQLWRRFRRPEQFQTGVFLEHEGLARGKNSGGAGPGPTAKPCYKPYLHLLFDAYRGPLRLLVSEVASDLGKGLQGKSLSPLFVKH</sequence>
<protein>
    <submittedName>
        <fullName evidence="2">Uncharacterized protein</fullName>
    </submittedName>
</protein>
<dbReference type="PANTHER" id="PTHR21329:SF3">
    <property type="entry name" value="PHOSPHATIDYLINOSITOL N-ACETYLGLUCOSAMINYLTRANSFERASE SUBUNIT Q"/>
    <property type="match status" value="1"/>
</dbReference>
<keyword evidence="1" id="KW-0812">Transmembrane</keyword>
<proteinExistence type="predicted"/>
<dbReference type="AlphaFoldDB" id="A0A7S2T268"/>
<evidence type="ECO:0000256" key="1">
    <source>
        <dbReference type="SAM" id="Phobius"/>
    </source>
</evidence>
<keyword evidence="1" id="KW-1133">Transmembrane helix</keyword>
<name>A0A7S2T268_9CHLO</name>
<gene>
    <name evidence="2" type="ORF">CPRI1469_LOCUS5395</name>
</gene>
<dbReference type="GO" id="GO:0016020">
    <property type="term" value="C:membrane"/>
    <property type="evidence" value="ECO:0007669"/>
    <property type="project" value="InterPro"/>
</dbReference>
<dbReference type="InterPro" id="IPR007720">
    <property type="entry name" value="PigQ/GPI1"/>
</dbReference>
<keyword evidence="1" id="KW-0472">Membrane</keyword>
<dbReference type="Pfam" id="PF05024">
    <property type="entry name" value="Gpi1"/>
    <property type="match status" value="1"/>
</dbReference>
<dbReference type="GO" id="GO:0006506">
    <property type="term" value="P:GPI anchor biosynthetic process"/>
    <property type="evidence" value="ECO:0007669"/>
    <property type="project" value="InterPro"/>
</dbReference>
<dbReference type="GO" id="GO:0005783">
    <property type="term" value="C:endoplasmic reticulum"/>
    <property type="evidence" value="ECO:0007669"/>
    <property type="project" value="TreeGrafter"/>
</dbReference>
<accession>A0A7S2T268</accession>